<dbReference type="PANTHER" id="PTHR40616">
    <property type="entry name" value="LINALOOL DEHYDRATASE_ISOMERASE DOMAIN-CONTAINING PROTEIN"/>
    <property type="match status" value="1"/>
</dbReference>
<dbReference type="Proteomes" id="UP001211907">
    <property type="component" value="Unassembled WGS sequence"/>
</dbReference>
<name>A0AAD5SNM3_9FUNG</name>
<evidence type="ECO:0000313" key="1">
    <source>
        <dbReference type="EMBL" id="KAJ3083374.1"/>
    </source>
</evidence>
<sequence length="196" mass="21721">MSKYETYQQSAEEPLLGSTIYGNSTYNNFDPNCYAYSPAVIFWEAETNAPTLSWLTCWASSANINATASKDRLDVVFPNPQPSITFKWLVCRLPIERGCQYVDNLENLAGLALKLTTEGVNLTTVYYDLDIVMHLFYSYVFQYDVLLGYSGDIRFFSSSSSPYATYVAAAATDVFSGTKKTVAGVAVLALGMTLLF</sequence>
<proteinExistence type="predicted"/>
<accession>A0AAD5SNM3</accession>
<dbReference type="PANTHER" id="PTHR40616:SF1">
    <property type="entry name" value="LINALOOL DEHYDRATASE_ISOMERASE DOMAIN-CONTAINING PROTEIN"/>
    <property type="match status" value="1"/>
</dbReference>
<keyword evidence="2" id="KW-1185">Reference proteome</keyword>
<gene>
    <name evidence="1" type="ORF">HK100_009465</name>
</gene>
<dbReference type="EMBL" id="JADGJH010004873">
    <property type="protein sequence ID" value="KAJ3083374.1"/>
    <property type="molecule type" value="Genomic_DNA"/>
</dbReference>
<dbReference type="AlphaFoldDB" id="A0AAD5SNM3"/>
<reference evidence="1" key="1">
    <citation type="submission" date="2020-05" db="EMBL/GenBank/DDBJ databases">
        <title>Phylogenomic resolution of chytrid fungi.</title>
        <authorList>
            <person name="Stajich J.E."/>
            <person name="Amses K."/>
            <person name="Simmons R."/>
            <person name="Seto K."/>
            <person name="Myers J."/>
            <person name="Bonds A."/>
            <person name="Quandt C.A."/>
            <person name="Barry K."/>
            <person name="Liu P."/>
            <person name="Grigoriev I."/>
            <person name="Longcore J.E."/>
            <person name="James T.Y."/>
        </authorList>
    </citation>
    <scope>NUCLEOTIDE SEQUENCE</scope>
    <source>
        <strain evidence="1">JEL0513</strain>
    </source>
</reference>
<evidence type="ECO:0000313" key="2">
    <source>
        <dbReference type="Proteomes" id="UP001211907"/>
    </source>
</evidence>
<comment type="caution">
    <text evidence="1">The sequence shown here is derived from an EMBL/GenBank/DDBJ whole genome shotgun (WGS) entry which is preliminary data.</text>
</comment>
<protein>
    <submittedName>
        <fullName evidence="1">Uncharacterized protein</fullName>
    </submittedName>
</protein>
<organism evidence="1 2">
    <name type="scientific">Physocladia obscura</name>
    <dbReference type="NCBI Taxonomy" id="109957"/>
    <lineage>
        <taxon>Eukaryota</taxon>
        <taxon>Fungi</taxon>
        <taxon>Fungi incertae sedis</taxon>
        <taxon>Chytridiomycota</taxon>
        <taxon>Chytridiomycota incertae sedis</taxon>
        <taxon>Chytridiomycetes</taxon>
        <taxon>Chytridiales</taxon>
        <taxon>Chytriomycetaceae</taxon>
        <taxon>Physocladia</taxon>
    </lineage>
</organism>